<proteinExistence type="predicted"/>
<gene>
    <name evidence="1" type="ORF">RPERSI_LOCUS15279</name>
</gene>
<feature type="non-terminal residue" evidence="1">
    <location>
        <position position="1"/>
    </location>
</feature>
<dbReference type="EMBL" id="CAJVQC010036493">
    <property type="protein sequence ID" value="CAG8761473.1"/>
    <property type="molecule type" value="Genomic_DNA"/>
</dbReference>
<keyword evidence="2" id="KW-1185">Reference proteome</keyword>
<comment type="caution">
    <text evidence="1">The sequence shown here is derived from an EMBL/GenBank/DDBJ whole genome shotgun (WGS) entry which is preliminary data.</text>
</comment>
<name>A0ACA9QPW6_9GLOM</name>
<reference evidence="1" key="1">
    <citation type="submission" date="2021-06" db="EMBL/GenBank/DDBJ databases">
        <authorList>
            <person name="Kallberg Y."/>
            <person name="Tangrot J."/>
            <person name="Rosling A."/>
        </authorList>
    </citation>
    <scope>NUCLEOTIDE SEQUENCE</scope>
    <source>
        <strain evidence="1">MA461A</strain>
    </source>
</reference>
<sequence length="134" mass="15919">NDFNLEFKNQIETKGKKFSLGQYKKIREIYDKFIKKDRKFKQLLDKKVGVSTVNEFVNARSKAIKAIKVDEAFKTITTTTELNAWDICFPQDFFQPQCQFFSFLVRNMDHHYATLIEFCGKCNHWGTHFESQCR</sequence>
<accession>A0ACA9QPW6</accession>
<dbReference type="Proteomes" id="UP000789920">
    <property type="component" value="Unassembled WGS sequence"/>
</dbReference>
<protein>
    <submittedName>
        <fullName evidence="1">18065_t:CDS:1</fullName>
    </submittedName>
</protein>
<evidence type="ECO:0000313" key="1">
    <source>
        <dbReference type="EMBL" id="CAG8761473.1"/>
    </source>
</evidence>
<organism evidence="1 2">
    <name type="scientific">Racocetra persica</name>
    <dbReference type="NCBI Taxonomy" id="160502"/>
    <lineage>
        <taxon>Eukaryota</taxon>
        <taxon>Fungi</taxon>
        <taxon>Fungi incertae sedis</taxon>
        <taxon>Mucoromycota</taxon>
        <taxon>Glomeromycotina</taxon>
        <taxon>Glomeromycetes</taxon>
        <taxon>Diversisporales</taxon>
        <taxon>Gigasporaceae</taxon>
        <taxon>Racocetra</taxon>
    </lineage>
</organism>
<evidence type="ECO:0000313" key="2">
    <source>
        <dbReference type="Proteomes" id="UP000789920"/>
    </source>
</evidence>
<feature type="non-terminal residue" evidence="1">
    <location>
        <position position="134"/>
    </location>
</feature>